<keyword evidence="3" id="KW-1185">Reference proteome</keyword>
<protein>
    <recommendedName>
        <fullName evidence="4">Outer membrane lipoprotein-sorting protein</fullName>
    </recommendedName>
</protein>
<evidence type="ECO:0000256" key="1">
    <source>
        <dbReference type="SAM" id="SignalP"/>
    </source>
</evidence>
<feature type="signal peptide" evidence="1">
    <location>
        <begin position="1"/>
        <end position="19"/>
    </location>
</feature>
<reference evidence="2 3" key="1">
    <citation type="submission" date="2019-02" db="EMBL/GenBank/DDBJ databases">
        <title>Deep-cultivation of Planctomycetes and their phenomic and genomic characterization uncovers novel biology.</title>
        <authorList>
            <person name="Wiegand S."/>
            <person name="Jogler M."/>
            <person name="Boedeker C."/>
            <person name="Pinto D."/>
            <person name="Vollmers J."/>
            <person name="Rivas-Marin E."/>
            <person name="Kohn T."/>
            <person name="Peeters S.H."/>
            <person name="Heuer A."/>
            <person name="Rast P."/>
            <person name="Oberbeckmann S."/>
            <person name="Bunk B."/>
            <person name="Jeske O."/>
            <person name="Meyerdierks A."/>
            <person name="Storesund J.E."/>
            <person name="Kallscheuer N."/>
            <person name="Luecker S."/>
            <person name="Lage O.M."/>
            <person name="Pohl T."/>
            <person name="Merkel B.J."/>
            <person name="Hornburger P."/>
            <person name="Mueller R.-W."/>
            <person name="Bruemmer F."/>
            <person name="Labrenz M."/>
            <person name="Spormann A.M."/>
            <person name="Op den Camp H."/>
            <person name="Overmann J."/>
            <person name="Amann R."/>
            <person name="Jetten M.S.M."/>
            <person name="Mascher T."/>
            <person name="Medema M.H."/>
            <person name="Devos D.P."/>
            <person name="Kaster A.-K."/>
            <person name="Ovreas L."/>
            <person name="Rohde M."/>
            <person name="Galperin M.Y."/>
            <person name="Jogler C."/>
        </authorList>
    </citation>
    <scope>NUCLEOTIDE SEQUENCE [LARGE SCALE GENOMIC DNA]</scope>
    <source>
        <strain evidence="2 3">Mal4</strain>
    </source>
</reference>
<dbReference type="RefSeq" id="WP_145372843.1">
    <property type="nucleotide sequence ID" value="NZ_CP036275.1"/>
</dbReference>
<dbReference type="Proteomes" id="UP000320496">
    <property type="component" value="Chromosome"/>
</dbReference>
<dbReference type="KEGG" id="mri:Mal4_58080"/>
<proteinExistence type="predicted"/>
<gene>
    <name evidence="2" type="ORF">Mal4_58080</name>
</gene>
<evidence type="ECO:0008006" key="4">
    <source>
        <dbReference type="Google" id="ProtNLM"/>
    </source>
</evidence>
<organism evidence="2 3">
    <name type="scientific">Maioricimonas rarisocia</name>
    <dbReference type="NCBI Taxonomy" id="2528026"/>
    <lineage>
        <taxon>Bacteria</taxon>
        <taxon>Pseudomonadati</taxon>
        <taxon>Planctomycetota</taxon>
        <taxon>Planctomycetia</taxon>
        <taxon>Planctomycetales</taxon>
        <taxon>Planctomycetaceae</taxon>
        <taxon>Maioricimonas</taxon>
    </lineage>
</organism>
<sequence precursor="true">MVAVLLFLITLLLVSRAEAEVTGDLSLLTKVADLQKKNLDAIEQWSGRAELKFRKRAPEGYDLTYSVDARFWHDAVARASCFSWLITESSTRFDARENLVNSLQGHRAGELQLGEDYYIMPLSAVKPDYVPVVQLVPRREPTFGSVSQMFYPMSYFRLWNSKSEEFFAKMLKYSGEDWMHLRVREEGQRVLLTADNPNFPNCTQEYVFDLSQNGLLIEFEARDGSGSESQRQTYREFSGVYLPVHTVYRNARFDGTDVSEKEVHWKDQTLNEPIPEESFTLEAMGVPAGAQVVDIQTRQTYRYAPP</sequence>
<dbReference type="EMBL" id="CP036275">
    <property type="protein sequence ID" value="QDU41440.1"/>
    <property type="molecule type" value="Genomic_DNA"/>
</dbReference>
<dbReference type="AlphaFoldDB" id="A0A517ZG30"/>
<name>A0A517ZG30_9PLAN</name>
<accession>A0A517ZG30</accession>
<evidence type="ECO:0000313" key="3">
    <source>
        <dbReference type="Proteomes" id="UP000320496"/>
    </source>
</evidence>
<keyword evidence="1" id="KW-0732">Signal</keyword>
<evidence type="ECO:0000313" key="2">
    <source>
        <dbReference type="EMBL" id="QDU41440.1"/>
    </source>
</evidence>
<feature type="chain" id="PRO_5022144000" description="Outer membrane lipoprotein-sorting protein" evidence="1">
    <location>
        <begin position="20"/>
        <end position="306"/>
    </location>
</feature>